<evidence type="ECO:0000256" key="3">
    <source>
        <dbReference type="ARBA" id="ARBA00022475"/>
    </source>
</evidence>
<feature type="transmembrane region" description="Helical" evidence="9">
    <location>
        <begin position="37"/>
        <end position="54"/>
    </location>
</feature>
<dbReference type="InterPro" id="IPR001851">
    <property type="entry name" value="ABC_transp_permease"/>
</dbReference>
<keyword evidence="6 9" id="KW-1133">Transmembrane helix</keyword>
<comment type="subcellular location">
    <subcellularLocation>
        <location evidence="1">Cell membrane</location>
        <topology evidence="1">Multi-pass membrane protein</topology>
    </subcellularLocation>
</comment>
<feature type="transmembrane region" description="Helical" evidence="9">
    <location>
        <begin position="12"/>
        <end position="31"/>
    </location>
</feature>
<evidence type="ECO:0008006" key="11">
    <source>
        <dbReference type="Google" id="ProtNLM"/>
    </source>
</evidence>
<keyword evidence="2" id="KW-0813">Transport</keyword>
<evidence type="ECO:0000256" key="2">
    <source>
        <dbReference type="ARBA" id="ARBA00022448"/>
    </source>
</evidence>
<dbReference type="AlphaFoldDB" id="A0A0S4TVM0"/>
<dbReference type="GO" id="GO:0005886">
    <property type="term" value="C:plasma membrane"/>
    <property type="evidence" value="ECO:0007669"/>
    <property type="project" value="UniProtKB-SubCell"/>
</dbReference>
<accession>A0A0S4TVM0</accession>
<dbReference type="PANTHER" id="PTHR11795:SF442">
    <property type="entry name" value="ABC TRANSPORTER ATP-BINDING PROTEIN"/>
    <property type="match status" value="1"/>
</dbReference>
<keyword evidence="4 9" id="KW-0812">Transmembrane</keyword>
<reference evidence="10" key="1">
    <citation type="submission" date="2015-10" db="EMBL/GenBank/DDBJ databases">
        <authorList>
            <person name="Gilbert D.G."/>
        </authorList>
    </citation>
    <scope>NUCLEOTIDE SEQUENCE</scope>
    <source>
        <strain evidence="10">Phyl III-seqv23</strain>
    </source>
</reference>
<keyword evidence="7 9" id="KW-0472">Membrane</keyword>
<keyword evidence="5" id="KW-0029">Amino-acid transport</keyword>
<evidence type="ECO:0000256" key="7">
    <source>
        <dbReference type="ARBA" id="ARBA00023136"/>
    </source>
</evidence>
<dbReference type="PANTHER" id="PTHR11795">
    <property type="entry name" value="BRANCHED-CHAIN AMINO ACID TRANSPORT SYSTEM PERMEASE PROTEIN LIVH"/>
    <property type="match status" value="1"/>
</dbReference>
<dbReference type="GO" id="GO:0022857">
    <property type="term" value="F:transmembrane transporter activity"/>
    <property type="evidence" value="ECO:0007669"/>
    <property type="project" value="InterPro"/>
</dbReference>
<organism evidence="10">
    <name type="scientific">Ralstonia solanacearum</name>
    <name type="common">Pseudomonas solanacearum</name>
    <dbReference type="NCBI Taxonomy" id="305"/>
    <lineage>
        <taxon>Bacteria</taxon>
        <taxon>Pseudomonadati</taxon>
        <taxon>Pseudomonadota</taxon>
        <taxon>Betaproteobacteria</taxon>
        <taxon>Burkholderiales</taxon>
        <taxon>Burkholderiaceae</taxon>
        <taxon>Ralstonia</taxon>
        <taxon>Ralstonia solanacearum species complex</taxon>
    </lineage>
</organism>
<dbReference type="InterPro" id="IPR052157">
    <property type="entry name" value="BCAA_transport_permease"/>
</dbReference>
<dbReference type="EMBL" id="LN899819">
    <property type="protein sequence ID" value="CUV14090.1"/>
    <property type="molecule type" value="Genomic_DNA"/>
</dbReference>
<evidence type="ECO:0000256" key="5">
    <source>
        <dbReference type="ARBA" id="ARBA00022970"/>
    </source>
</evidence>
<evidence type="ECO:0000256" key="8">
    <source>
        <dbReference type="ARBA" id="ARBA00037998"/>
    </source>
</evidence>
<keyword evidence="3" id="KW-1003">Cell membrane</keyword>
<evidence type="ECO:0000256" key="1">
    <source>
        <dbReference type="ARBA" id="ARBA00004651"/>
    </source>
</evidence>
<dbReference type="Pfam" id="PF02653">
    <property type="entry name" value="BPD_transp_2"/>
    <property type="match status" value="1"/>
</dbReference>
<comment type="similarity">
    <text evidence="8">Belongs to the binding-protein-dependent transport system permease family. LivHM subfamily.</text>
</comment>
<dbReference type="GO" id="GO:0006865">
    <property type="term" value="P:amino acid transport"/>
    <property type="evidence" value="ECO:0007669"/>
    <property type="project" value="UniProtKB-KW"/>
</dbReference>
<gene>
    <name evidence="10" type="ORF">RUN39_v1_690005</name>
</gene>
<sequence length="134" mass="13956">MLSALGVLFDGLAYGCLLFLIGIGLSVTMGLMRFINLAHGAFAMAGGYVCVVLMNRRHAVPGHAADRLPGRRRRRLRAGAHAVPAALSREPARPGAVLHRARLHGHGGRHLCLGAVAAAGGVAGRAARATARVR</sequence>
<protein>
    <recommendedName>
        <fullName evidence="11">Branched-chain amino acid ABC transporter permease</fullName>
    </recommendedName>
</protein>
<proteinExistence type="inferred from homology"/>
<name>A0A0S4TVM0_RALSL</name>
<evidence type="ECO:0000313" key="10">
    <source>
        <dbReference type="EMBL" id="CUV14090.1"/>
    </source>
</evidence>
<evidence type="ECO:0000256" key="6">
    <source>
        <dbReference type="ARBA" id="ARBA00022989"/>
    </source>
</evidence>
<evidence type="ECO:0000256" key="4">
    <source>
        <dbReference type="ARBA" id="ARBA00022692"/>
    </source>
</evidence>
<evidence type="ECO:0000256" key="9">
    <source>
        <dbReference type="SAM" id="Phobius"/>
    </source>
</evidence>